<comment type="caution">
    <text evidence="2">The sequence shown here is derived from an EMBL/GenBank/DDBJ whole genome shotgun (WGS) entry which is preliminary data.</text>
</comment>
<dbReference type="AlphaFoldDB" id="A0A4R2JS46"/>
<feature type="domain" description="Amidase" evidence="1">
    <location>
        <begin position="2"/>
        <end position="352"/>
    </location>
</feature>
<sequence length="367" mass="38975">MVAALRHAGAIIFGKTNMPEYAADVQTGGALFGLARNPWHPDYTTGGSSGGSAGAVAAGFTPVELGSDVAGSIRIPAANCGVLGHKPSFGIVSMHGHVPPFPHKHATPDMSVVGPIARTARDVEIVLDVVAGPHPFDRPAWHLTLPKSRPLRRVAAWFDAPYCPVDAEVRNALATAAAALVADGISVDVGSAAELGLDIDLARNDEVFRRLLTAVASGGYSDALIEDIAVGRRPVSAELGAEYVAQRHRHWLVANEQRAQFRLRWQEFFAKYDAILLPVTPNPVSEHDSRPFEDRTIVVNGVPRPYWDQIVWSGLASVSYLPSTAVPVGLDTRGLPLGIAVVGPYLADRTTLALAGRLADLLPPLTA</sequence>
<protein>
    <submittedName>
        <fullName evidence="2">Amidase</fullName>
    </submittedName>
</protein>
<dbReference type="PANTHER" id="PTHR43372">
    <property type="entry name" value="FATTY-ACID AMIDE HYDROLASE"/>
    <property type="match status" value="1"/>
</dbReference>
<proteinExistence type="predicted"/>
<accession>A0A4R2JS46</accession>
<name>A0A4R2JS46_9PSEU</name>
<dbReference type="PANTHER" id="PTHR43372:SF4">
    <property type="entry name" value="FATTY-ACID AMIDE HYDROLASE 2"/>
    <property type="match status" value="1"/>
</dbReference>
<evidence type="ECO:0000313" key="2">
    <source>
        <dbReference type="EMBL" id="TCO61907.1"/>
    </source>
</evidence>
<dbReference type="GO" id="GO:0012505">
    <property type="term" value="C:endomembrane system"/>
    <property type="evidence" value="ECO:0007669"/>
    <property type="project" value="TreeGrafter"/>
</dbReference>
<evidence type="ECO:0000259" key="1">
    <source>
        <dbReference type="Pfam" id="PF01425"/>
    </source>
</evidence>
<dbReference type="InterPro" id="IPR023631">
    <property type="entry name" value="Amidase_dom"/>
</dbReference>
<dbReference type="EMBL" id="SLWS01000002">
    <property type="protein sequence ID" value="TCO61907.1"/>
    <property type="molecule type" value="Genomic_DNA"/>
</dbReference>
<organism evidence="2 3">
    <name type="scientific">Actinocrispum wychmicini</name>
    <dbReference type="NCBI Taxonomy" id="1213861"/>
    <lineage>
        <taxon>Bacteria</taxon>
        <taxon>Bacillati</taxon>
        <taxon>Actinomycetota</taxon>
        <taxon>Actinomycetes</taxon>
        <taxon>Pseudonocardiales</taxon>
        <taxon>Pseudonocardiaceae</taxon>
        <taxon>Actinocrispum</taxon>
    </lineage>
</organism>
<keyword evidence="3" id="KW-1185">Reference proteome</keyword>
<gene>
    <name evidence="2" type="ORF">EV192_10244</name>
</gene>
<dbReference type="Gene3D" id="3.90.1300.10">
    <property type="entry name" value="Amidase signature (AS) domain"/>
    <property type="match status" value="1"/>
</dbReference>
<dbReference type="SUPFAM" id="SSF75304">
    <property type="entry name" value="Amidase signature (AS) enzymes"/>
    <property type="match status" value="1"/>
</dbReference>
<dbReference type="InterPro" id="IPR036928">
    <property type="entry name" value="AS_sf"/>
</dbReference>
<dbReference type="InterPro" id="IPR052739">
    <property type="entry name" value="FAAH2"/>
</dbReference>
<reference evidence="2 3" key="1">
    <citation type="submission" date="2019-03" db="EMBL/GenBank/DDBJ databases">
        <title>Genomic Encyclopedia of Type Strains, Phase IV (KMG-IV): sequencing the most valuable type-strain genomes for metagenomic binning, comparative biology and taxonomic classification.</title>
        <authorList>
            <person name="Goeker M."/>
        </authorList>
    </citation>
    <scope>NUCLEOTIDE SEQUENCE [LARGE SCALE GENOMIC DNA]</scope>
    <source>
        <strain evidence="2 3">DSM 45934</strain>
    </source>
</reference>
<dbReference type="Proteomes" id="UP000295680">
    <property type="component" value="Unassembled WGS sequence"/>
</dbReference>
<dbReference type="Pfam" id="PF01425">
    <property type="entry name" value="Amidase"/>
    <property type="match status" value="1"/>
</dbReference>
<evidence type="ECO:0000313" key="3">
    <source>
        <dbReference type="Proteomes" id="UP000295680"/>
    </source>
</evidence>